<evidence type="ECO:0000313" key="10">
    <source>
        <dbReference type="EMBL" id="SVA16747.1"/>
    </source>
</evidence>
<dbReference type="PANTHER" id="PTHR43369:SF2">
    <property type="entry name" value="PHOSPHORIBOSYLGLYCINAMIDE FORMYLTRANSFERASE"/>
    <property type="match status" value="1"/>
</dbReference>
<evidence type="ECO:0000256" key="4">
    <source>
        <dbReference type="ARBA" id="ARBA00022755"/>
    </source>
</evidence>
<dbReference type="InterPro" id="IPR036477">
    <property type="entry name" value="Formyl_transf_N_sf"/>
</dbReference>
<comment type="pathway">
    <text evidence="1">Purine metabolism; IMP biosynthesis via de novo pathway; N(2)-formyl-N(1)-(5-phospho-D-ribosyl)glycinamide from N(1)-(5-phospho-D-ribosyl)glycinamide (10-formyl THF route): step 1/1.</text>
</comment>
<evidence type="ECO:0000256" key="7">
    <source>
        <dbReference type="ARBA" id="ARBA00041682"/>
    </source>
</evidence>
<dbReference type="InterPro" id="IPR002376">
    <property type="entry name" value="Formyl_transf_N"/>
</dbReference>
<protein>
    <recommendedName>
        <fullName evidence="2">phosphoribosylglycinamide formyltransferase 1</fullName>
        <ecNumber evidence="2">2.1.2.2</ecNumber>
    </recommendedName>
    <alternativeName>
        <fullName evidence="7">5'-phosphoribosylglycinamide transformylase</fullName>
    </alternativeName>
    <alternativeName>
        <fullName evidence="6">GAR transformylase</fullName>
    </alternativeName>
</protein>
<evidence type="ECO:0000256" key="2">
    <source>
        <dbReference type="ARBA" id="ARBA00012254"/>
    </source>
</evidence>
<evidence type="ECO:0000256" key="5">
    <source>
        <dbReference type="ARBA" id="ARBA00038440"/>
    </source>
</evidence>
<dbReference type="EC" id="2.1.2.2" evidence="2"/>
<dbReference type="Gene3D" id="3.40.50.170">
    <property type="entry name" value="Formyl transferase, N-terminal domain"/>
    <property type="match status" value="1"/>
</dbReference>
<dbReference type="GO" id="GO:0004644">
    <property type="term" value="F:phosphoribosylglycinamide formyltransferase activity"/>
    <property type="evidence" value="ECO:0007669"/>
    <property type="project" value="UniProtKB-EC"/>
</dbReference>
<reference evidence="10" key="1">
    <citation type="submission" date="2018-05" db="EMBL/GenBank/DDBJ databases">
        <authorList>
            <person name="Lanie J.A."/>
            <person name="Ng W.-L."/>
            <person name="Kazmierczak K.M."/>
            <person name="Andrzejewski T.M."/>
            <person name="Davidsen T.M."/>
            <person name="Wayne K.J."/>
            <person name="Tettelin H."/>
            <person name="Glass J.I."/>
            <person name="Rusch D."/>
            <person name="Podicherti R."/>
            <person name="Tsui H.-C.T."/>
            <person name="Winkler M.E."/>
        </authorList>
    </citation>
    <scope>NUCLEOTIDE SEQUENCE</scope>
</reference>
<sequence>MKVLGAGFVNHFRGQIINIHPSLLPRYRGLDTHRRVLEAGEEKHGATVHFVTEELDGGPRIIQYCIPIKAKESEAELAQRIHEGEYIILPQAVAWLANQRLALEGNDVILDNQKLGSPILIEGKHERSP</sequence>
<dbReference type="PANTHER" id="PTHR43369">
    <property type="entry name" value="PHOSPHORIBOSYLGLYCINAMIDE FORMYLTRANSFERASE"/>
    <property type="match status" value="1"/>
</dbReference>
<keyword evidence="3" id="KW-0808">Transferase</keyword>
<gene>
    <name evidence="10" type="ORF">METZ01_LOCUS69601</name>
</gene>
<organism evidence="10">
    <name type="scientific">marine metagenome</name>
    <dbReference type="NCBI Taxonomy" id="408172"/>
    <lineage>
        <taxon>unclassified sequences</taxon>
        <taxon>metagenomes</taxon>
        <taxon>ecological metagenomes</taxon>
    </lineage>
</organism>
<dbReference type="GO" id="GO:0005829">
    <property type="term" value="C:cytosol"/>
    <property type="evidence" value="ECO:0007669"/>
    <property type="project" value="TreeGrafter"/>
</dbReference>
<dbReference type="Pfam" id="PF00551">
    <property type="entry name" value="Formyl_trans_N"/>
    <property type="match status" value="1"/>
</dbReference>
<dbReference type="GO" id="GO:0006189">
    <property type="term" value="P:'de novo' IMP biosynthetic process"/>
    <property type="evidence" value="ECO:0007669"/>
    <property type="project" value="TreeGrafter"/>
</dbReference>
<evidence type="ECO:0000256" key="1">
    <source>
        <dbReference type="ARBA" id="ARBA00005054"/>
    </source>
</evidence>
<keyword evidence="4" id="KW-0658">Purine biosynthesis</keyword>
<accession>A0A381TPK2</accession>
<dbReference type="InterPro" id="IPR001555">
    <property type="entry name" value="GART_AS"/>
</dbReference>
<evidence type="ECO:0000256" key="6">
    <source>
        <dbReference type="ARBA" id="ARBA00041324"/>
    </source>
</evidence>
<evidence type="ECO:0000259" key="9">
    <source>
        <dbReference type="Pfam" id="PF00551"/>
    </source>
</evidence>
<dbReference type="SUPFAM" id="SSF53328">
    <property type="entry name" value="Formyltransferase"/>
    <property type="match status" value="1"/>
</dbReference>
<name>A0A381TPK2_9ZZZZ</name>
<dbReference type="AlphaFoldDB" id="A0A381TPK2"/>
<dbReference type="PROSITE" id="PS00373">
    <property type="entry name" value="GART"/>
    <property type="match status" value="1"/>
</dbReference>
<proteinExistence type="inferred from homology"/>
<evidence type="ECO:0000256" key="3">
    <source>
        <dbReference type="ARBA" id="ARBA00022679"/>
    </source>
</evidence>
<dbReference type="EMBL" id="UINC01004773">
    <property type="protein sequence ID" value="SVA16747.1"/>
    <property type="molecule type" value="Genomic_DNA"/>
</dbReference>
<evidence type="ECO:0000256" key="8">
    <source>
        <dbReference type="ARBA" id="ARBA00047664"/>
    </source>
</evidence>
<comment type="catalytic activity">
    <reaction evidence="8">
        <text>N(1)-(5-phospho-beta-D-ribosyl)glycinamide + (6R)-10-formyltetrahydrofolate = N(2)-formyl-N(1)-(5-phospho-beta-D-ribosyl)glycinamide + (6S)-5,6,7,8-tetrahydrofolate + H(+)</text>
        <dbReference type="Rhea" id="RHEA:15053"/>
        <dbReference type="ChEBI" id="CHEBI:15378"/>
        <dbReference type="ChEBI" id="CHEBI:57453"/>
        <dbReference type="ChEBI" id="CHEBI:143788"/>
        <dbReference type="ChEBI" id="CHEBI:147286"/>
        <dbReference type="ChEBI" id="CHEBI:195366"/>
        <dbReference type="EC" id="2.1.2.2"/>
    </reaction>
</comment>
<feature type="domain" description="Formyl transferase N-terminal" evidence="9">
    <location>
        <begin position="1"/>
        <end position="93"/>
    </location>
</feature>
<comment type="similarity">
    <text evidence="5">Belongs to the GART family.</text>
</comment>